<feature type="domain" description="Histidine kinase" evidence="10">
    <location>
        <begin position="167"/>
        <end position="422"/>
    </location>
</feature>
<dbReference type="InterPro" id="IPR005467">
    <property type="entry name" value="His_kinase_dom"/>
</dbReference>
<evidence type="ECO:0000259" key="10">
    <source>
        <dbReference type="PROSITE" id="PS50109"/>
    </source>
</evidence>
<feature type="domain" description="PAC" evidence="11">
    <location>
        <begin position="101"/>
        <end position="154"/>
    </location>
</feature>
<evidence type="ECO:0000256" key="6">
    <source>
        <dbReference type="ARBA" id="ARBA00022777"/>
    </source>
</evidence>
<dbReference type="InterPro" id="IPR003594">
    <property type="entry name" value="HATPase_dom"/>
</dbReference>
<evidence type="ECO:0000256" key="3">
    <source>
        <dbReference type="ARBA" id="ARBA00022553"/>
    </source>
</evidence>
<feature type="coiled-coil region" evidence="9">
    <location>
        <begin position="190"/>
        <end position="226"/>
    </location>
</feature>
<dbReference type="Pfam" id="PF00989">
    <property type="entry name" value="PAS"/>
    <property type="match status" value="1"/>
</dbReference>
<dbReference type="Proteomes" id="UP000826725">
    <property type="component" value="Chromosome"/>
</dbReference>
<dbReference type="SMART" id="SM00387">
    <property type="entry name" value="HATPase_c"/>
    <property type="match status" value="1"/>
</dbReference>
<evidence type="ECO:0000259" key="11">
    <source>
        <dbReference type="PROSITE" id="PS50113"/>
    </source>
</evidence>
<evidence type="ECO:0000256" key="2">
    <source>
        <dbReference type="ARBA" id="ARBA00012438"/>
    </source>
</evidence>
<dbReference type="NCBIfam" id="TIGR00229">
    <property type="entry name" value="sensory_box"/>
    <property type="match status" value="1"/>
</dbReference>
<reference evidence="12" key="1">
    <citation type="submission" date="2020-09" db="EMBL/GenBank/DDBJ databases">
        <title>Desulfogranum mesoprofundum gen. nov., sp. nov., a novel mesophilic, sulfate-reducing chemolithoautotroph isolated from a deep-sea hydrothermal vent chimney in the Suiyo Seamount.</title>
        <authorList>
            <person name="Hashimoto Y."/>
            <person name="Nakagawa S."/>
        </authorList>
    </citation>
    <scope>NUCLEOTIDE SEQUENCE</scope>
    <source>
        <strain evidence="12">KT2</strain>
    </source>
</reference>
<dbReference type="CDD" id="cd00130">
    <property type="entry name" value="PAS"/>
    <property type="match status" value="1"/>
</dbReference>
<evidence type="ECO:0000256" key="1">
    <source>
        <dbReference type="ARBA" id="ARBA00000085"/>
    </source>
</evidence>
<evidence type="ECO:0000256" key="9">
    <source>
        <dbReference type="SAM" id="Coils"/>
    </source>
</evidence>
<dbReference type="InterPro" id="IPR000014">
    <property type="entry name" value="PAS"/>
</dbReference>
<dbReference type="SMART" id="SM00091">
    <property type="entry name" value="PAS"/>
    <property type="match status" value="1"/>
</dbReference>
<keyword evidence="8" id="KW-0902">Two-component regulatory system</keyword>
<dbReference type="Pfam" id="PF02518">
    <property type="entry name" value="HATPase_c"/>
    <property type="match status" value="1"/>
</dbReference>
<keyword evidence="5" id="KW-0547">Nucleotide-binding</keyword>
<dbReference type="GO" id="GO:0005524">
    <property type="term" value="F:ATP binding"/>
    <property type="evidence" value="ECO:0007669"/>
    <property type="project" value="UniProtKB-KW"/>
</dbReference>
<dbReference type="PROSITE" id="PS50109">
    <property type="entry name" value="HIS_KIN"/>
    <property type="match status" value="1"/>
</dbReference>
<keyword evidence="4" id="KW-0808">Transferase</keyword>
<protein>
    <recommendedName>
        <fullName evidence="2">histidine kinase</fullName>
        <ecNumber evidence="2">2.7.13.3</ecNumber>
    </recommendedName>
</protein>
<accession>A0A8D5JSM2</accession>
<evidence type="ECO:0000256" key="8">
    <source>
        <dbReference type="ARBA" id="ARBA00023012"/>
    </source>
</evidence>
<keyword evidence="9" id="KW-0175">Coiled coil</keyword>
<keyword evidence="6" id="KW-0418">Kinase</keyword>
<evidence type="ECO:0000313" key="12">
    <source>
        <dbReference type="EMBL" id="BCL62271.1"/>
    </source>
</evidence>
<dbReference type="CDD" id="cd00082">
    <property type="entry name" value="HisKA"/>
    <property type="match status" value="1"/>
</dbReference>
<gene>
    <name evidence="12" type="ORF">DGMP_29640</name>
</gene>
<proteinExistence type="predicted"/>
<dbReference type="AlphaFoldDB" id="A0A8D5JSM2"/>
<keyword evidence="13" id="KW-1185">Reference proteome</keyword>
<keyword evidence="7" id="KW-0067">ATP-binding</keyword>
<evidence type="ECO:0000256" key="7">
    <source>
        <dbReference type="ARBA" id="ARBA00022840"/>
    </source>
</evidence>
<dbReference type="PROSITE" id="PS50113">
    <property type="entry name" value="PAC"/>
    <property type="match status" value="1"/>
</dbReference>
<dbReference type="InterPro" id="IPR013767">
    <property type="entry name" value="PAS_fold"/>
</dbReference>
<evidence type="ECO:0000256" key="4">
    <source>
        <dbReference type="ARBA" id="ARBA00022679"/>
    </source>
</evidence>
<evidence type="ECO:0000256" key="5">
    <source>
        <dbReference type="ARBA" id="ARBA00022741"/>
    </source>
</evidence>
<sequence length="422" mass="47218">MSDENGKKLLQQIEGLKETLKQVGYQNEMMLRWVNGAVISVDREGLIIHANTVALETLRWSAEDFSGRQIHETIHHSQDDGSEYPWDFCPLFAAIEDGSSHHVDGDVFWNKDGSSFSADYIVCPTRNDRNEIVGAILTFRNITEQRMKEGKRIHSMKLESIGELSAGIAHEINTPIQFIGNNVSFLKESFEDMLQLLEKYRKLAEMAENEHRFHGLMEEIADLEDMADIEYLQEEAPKAFEQTLDGVNRVTQLVQGLKGFAHAGSNATKQDADLNKIVLDTLIVCKNAYKYVAELETKLEQLPPVPVYPGDIAQVLVNIIVNAAHAIDDKRKENDELGKITIESFQKNGMIIISITDTGGGIPENIQGRIFDPFFSTKEVGRGSGQGLAISRTIINGKHNGELDFISERGRGTTFFIKLPLA</sequence>
<dbReference type="PANTHER" id="PTHR43065">
    <property type="entry name" value="SENSOR HISTIDINE KINASE"/>
    <property type="match status" value="1"/>
</dbReference>
<organism evidence="12 13">
    <name type="scientific">Desulfomarina profundi</name>
    <dbReference type="NCBI Taxonomy" id="2772557"/>
    <lineage>
        <taxon>Bacteria</taxon>
        <taxon>Pseudomonadati</taxon>
        <taxon>Thermodesulfobacteriota</taxon>
        <taxon>Desulfobulbia</taxon>
        <taxon>Desulfobulbales</taxon>
        <taxon>Desulfobulbaceae</taxon>
        <taxon>Desulfomarina</taxon>
    </lineage>
</organism>
<dbReference type="KEGG" id="dbk:DGMP_29640"/>
<dbReference type="EMBL" id="AP024086">
    <property type="protein sequence ID" value="BCL62271.1"/>
    <property type="molecule type" value="Genomic_DNA"/>
</dbReference>
<dbReference type="InterPro" id="IPR003661">
    <property type="entry name" value="HisK_dim/P_dom"/>
</dbReference>
<keyword evidence="3" id="KW-0597">Phosphoprotein</keyword>
<dbReference type="RefSeq" id="WP_228854644.1">
    <property type="nucleotide sequence ID" value="NZ_AP024086.1"/>
</dbReference>
<evidence type="ECO:0000313" key="13">
    <source>
        <dbReference type="Proteomes" id="UP000826725"/>
    </source>
</evidence>
<dbReference type="GO" id="GO:0000155">
    <property type="term" value="F:phosphorelay sensor kinase activity"/>
    <property type="evidence" value="ECO:0007669"/>
    <property type="project" value="InterPro"/>
</dbReference>
<dbReference type="PANTHER" id="PTHR43065:SF46">
    <property type="entry name" value="C4-DICARBOXYLATE TRANSPORT SENSOR PROTEIN DCTB"/>
    <property type="match status" value="1"/>
</dbReference>
<dbReference type="EC" id="2.7.13.3" evidence="2"/>
<comment type="catalytic activity">
    <reaction evidence="1">
        <text>ATP + protein L-histidine = ADP + protein N-phospho-L-histidine.</text>
        <dbReference type="EC" id="2.7.13.3"/>
    </reaction>
</comment>
<dbReference type="GO" id="GO:0006355">
    <property type="term" value="P:regulation of DNA-templated transcription"/>
    <property type="evidence" value="ECO:0007669"/>
    <property type="project" value="InterPro"/>
</dbReference>
<name>A0A8D5JSM2_9BACT</name>
<dbReference type="InterPro" id="IPR000700">
    <property type="entry name" value="PAS-assoc_C"/>
</dbReference>